<reference evidence="7" key="1">
    <citation type="submission" date="2016-10" db="EMBL/GenBank/DDBJ databases">
        <authorList>
            <person name="Varghese N."/>
            <person name="Submissions S."/>
        </authorList>
    </citation>
    <scope>NUCLEOTIDE SEQUENCE [LARGE SCALE GENOMIC DNA]</scope>
    <source>
        <strain evidence="7">DSM 44209</strain>
    </source>
</reference>
<dbReference type="Gene3D" id="3.20.20.120">
    <property type="entry name" value="Enolase-like C-terminal domain"/>
    <property type="match status" value="1"/>
</dbReference>
<organism evidence="6 7">
    <name type="scientific">Geodermatophilus poikilotrophus</name>
    <dbReference type="NCBI Taxonomy" id="1333667"/>
    <lineage>
        <taxon>Bacteria</taxon>
        <taxon>Bacillati</taxon>
        <taxon>Actinomycetota</taxon>
        <taxon>Actinomycetes</taxon>
        <taxon>Geodermatophilales</taxon>
        <taxon>Geodermatophilaceae</taxon>
        <taxon>Geodermatophilus</taxon>
    </lineage>
</organism>
<evidence type="ECO:0000256" key="1">
    <source>
        <dbReference type="ARBA" id="ARBA00001946"/>
    </source>
</evidence>
<proteinExistence type="inferred from homology"/>
<dbReference type="PANTHER" id="PTHR48080:SF3">
    <property type="entry name" value="ENOLASE SUPERFAMILY MEMBER DDB_G0284701"/>
    <property type="match status" value="1"/>
</dbReference>
<keyword evidence="3" id="KW-0479">Metal-binding</keyword>
<dbReference type="GO" id="GO:0009063">
    <property type="term" value="P:amino acid catabolic process"/>
    <property type="evidence" value="ECO:0007669"/>
    <property type="project" value="InterPro"/>
</dbReference>
<sequence>MRIAEIHVYRHELPVLDGPYKLALAEVRSLSTTLVKLVADTGHVGWGETCPVGPTYAESHAAGAVAALSEMAPGLRGAEVLPIPLHRRMDGLLNGHNYAKAAVDIAAHDLLGRHFGVSVSDLLGGAVTDRVPSYYSTVVGPPDETARLAAEKRAEGYPRLQVKVGGRPVEEDIETVRKVWEVIRGSGMRLAVDGNRSLTTRDALRLSRECPDIPFIMEQPCNTIEDLQKIRPQVGHGIYMDENSTSLNTAITAAGTGLVDGFGMKVTRIGGLHPMRAFRDVCAARNLPHTCDDSWGGDIIAAACTHIGATVAPELLEGVWLAAPYIEGHYDPENGIRAEGGHIKRPQGAGLGVEPDESLFGTPVASF</sequence>
<comment type="cofactor">
    <cofactor evidence="1">
        <name>Mg(2+)</name>
        <dbReference type="ChEBI" id="CHEBI:18420"/>
    </cofactor>
</comment>
<dbReference type="GO" id="GO:0006579">
    <property type="term" value="P:amino-acid betaine catabolic process"/>
    <property type="evidence" value="ECO:0007669"/>
    <property type="project" value="InterPro"/>
</dbReference>
<dbReference type="RefSeq" id="WP_091437549.1">
    <property type="nucleotide sequence ID" value="NZ_FOIE01000001.1"/>
</dbReference>
<dbReference type="SFLD" id="SFLDS00001">
    <property type="entry name" value="Enolase"/>
    <property type="match status" value="1"/>
</dbReference>
<dbReference type="InterPro" id="IPR034593">
    <property type="entry name" value="DgoD-like"/>
</dbReference>
<feature type="domain" description="Mandelate racemase/muconate lactonizing enzyme C-terminal" evidence="5">
    <location>
        <begin position="142"/>
        <end position="237"/>
    </location>
</feature>
<dbReference type="SUPFAM" id="SSF54826">
    <property type="entry name" value="Enolase N-terminal domain-like"/>
    <property type="match status" value="1"/>
</dbReference>
<dbReference type="Proteomes" id="UP000198507">
    <property type="component" value="Unassembled WGS sequence"/>
</dbReference>
<evidence type="ECO:0000313" key="6">
    <source>
        <dbReference type="EMBL" id="SES68176.1"/>
    </source>
</evidence>
<dbReference type="InterPro" id="IPR018110">
    <property type="entry name" value="Mandel_Rmase/mucon_lact_enz_CS"/>
</dbReference>
<comment type="similarity">
    <text evidence="2">Belongs to the mandelate racemase/muconate lactonizing enzyme family.</text>
</comment>
<dbReference type="FunFam" id="3.30.390.10:FF:000009">
    <property type="entry name" value="Hydrophobic dipeptide epimerase"/>
    <property type="match status" value="1"/>
</dbReference>
<gene>
    <name evidence="6" type="ORF">SAMN04488546_0105</name>
</gene>
<dbReference type="InterPro" id="IPR029065">
    <property type="entry name" value="Enolase_C-like"/>
</dbReference>
<dbReference type="InterPro" id="IPR034622">
    <property type="entry name" value="4R-hPro_betaine_2-epimerase"/>
</dbReference>
<dbReference type="InterPro" id="IPR013341">
    <property type="entry name" value="Mandelate_racemase_N_dom"/>
</dbReference>
<evidence type="ECO:0000313" key="7">
    <source>
        <dbReference type="Proteomes" id="UP000198507"/>
    </source>
</evidence>
<dbReference type="PROSITE" id="PS00908">
    <property type="entry name" value="MR_MLE_1"/>
    <property type="match status" value="1"/>
</dbReference>
<dbReference type="InterPro" id="IPR029017">
    <property type="entry name" value="Enolase-like_N"/>
</dbReference>
<dbReference type="SFLD" id="SFLDF00556">
    <property type="entry name" value="4R-hydroxyproline_betaine_2-ep"/>
    <property type="match status" value="1"/>
</dbReference>
<dbReference type="InterPro" id="IPR036849">
    <property type="entry name" value="Enolase-like_C_sf"/>
</dbReference>
<keyword evidence="7" id="KW-1185">Reference proteome</keyword>
<accession>A0A1H9YGQ2</accession>
<dbReference type="GO" id="GO:0000287">
    <property type="term" value="F:magnesium ion binding"/>
    <property type="evidence" value="ECO:0007669"/>
    <property type="project" value="UniProtKB-ARBA"/>
</dbReference>
<dbReference type="AlphaFoldDB" id="A0A1H9YGQ2"/>
<dbReference type="SMART" id="SM00922">
    <property type="entry name" value="MR_MLE"/>
    <property type="match status" value="1"/>
</dbReference>
<evidence type="ECO:0000256" key="4">
    <source>
        <dbReference type="ARBA" id="ARBA00022842"/>
    </source>
</evidence>
<dbReference type="SFLD" id="SFLDG00180">
    <property type="entry name" value="muconate_cycloisomerase"/>
    <property type="match status" value="1"/>
</dbReference>
<dbReference type="SUPFAM" id="SSF51604">
    <property type="entry name" value="Enolase C-terminal domain-like"/>
    <property type="match status" value="1"/>
</dbReference>
<dbReference type="GO" id="GO:0016855">
    <property type="term" value="F:racemase and epimerase activity, acting on amino acids and derivatives"/>
    <property type="evidence" value="ECO:0007669"/>
    <property type="project" value="InterPro"/>
</dbReference>
<protein>
    <submittedName>
        <fullName evidence="6">L-alanine-DL-glutamate epimerase</fullName>
    </submittedName>
</protein>
<keyword evidence="4" id="KW-0460">Magnesium</keyword>
<dbReference type="Pfam" id="PF13378">
    <property type="entry name" value="MR_MLE_C"/>
    <property type="match status" value="1"/>
</dbReference>
<dbReference type="OrthoDB" id="9802699at2"/>
<dbReference type="GO" id="GO:0006518">
    <property type="term" value="P:peptide metabolic process"/>
    <property type="evidence" value="ECO:0007669"/>
    <property type="project" value="UniProtKB-ARBA"/>
</dbReference>
<dbReference type="InterPro" id="IPR013342">
    <property type="entry name" value="Mandelate_racemase_C"/>
</dbReference>
<dbReference type="EMBL" id="FOIE01000001">
    <property type="protein sequence ID" value="SES68176.1"/>
    <property type="molecule type" value="Genomic_DNA"/>
</dbReference>
<name>A0A1H9YGQ2_9ACTN</name>
<dbReference type="Pfam" id="PF02746">
    <property type="entry name" value="MR_MLE_N"/>
    <property type="match status" value="1"/>
</dbReference>
<dbReference type="Gene3D" id="3.30.390.10">
    <property type="entry name" value="Enolase-like, N-terminal domain"/>
    <property type="match status" value="1"/>
</dbReference>
<dbReference type="PANTHER" id="PTHR48080">
    <property type="entry name" value="D-GALACTONATE DEHYDRATASE-RELATED"/>
    <property type="match status" value="1"/>
</dbReference>
<evidence type="ECO:0000259" key="5">
    <source>
        <dbReference type="SMART" id="SM00922"/>
    </source>
</evidence>
<evidence type="ECO:0000256" key="2">
    <source>
        <dbReference type="ARBA" id="ARBA00008031"/>
    </source>
</evidence>
<evidence type="ECO:0000256" key="3">
    <source>
        <dbReference type="ARBA" id="ARBA00022723"/>
    </source>
</evidence>
<dbReference type="CDD" id="cd00308">
    <property type="entry name" value="enolase_like"/>
    <property type="match status" value="1"/>
</dbReference>